<dbReference type="Pfam" id="PF17921">
    <property type="entry name" value="Integrase_H2C2"/>
    <property type="match status" value="1"/>
</dbReference>
<keyword evidence="7" id="KW-0694">RNA-binding</keyword>
<dbReference type="InterPro" id="IPR001969">
    <property type="entry name" value="Aspartic_peptidase_AS"/>
</dbReference>
<dbReference type="Pfam" id="PF07727">
    <property type="entry name" value="RVT_2"/>
    <property type="match status" value="1"/>
</dbReference>
<dbReference type="InterPro" id="IPR013103">
    <property type="entry name" value="RVT_2"/>
</dbReference>
<dbReference type="CDD" id="cd09274">
    <property type="entry name" value="RNase_HI_RT_Ty3"/>
    <property type="match status" value="1"/>
</dbReference>
<evidence type="ECO:0000259" key="13">
    <source>
        <dbReference type="Pfam" id="PF03732"/>
    </source>
</evidence>
<keyword evidence="3" id="KW-0540">Nuclease</keyword>
<evidence type="ECO:0000259" key="18">
    <source>
        <dbReference type="Pfam" id="PF25597"/>
    </source>
</evidence>
<dbReference type="GO" id="GO:0004519">
    <property type="term" value="F:endonuclease activity"/>
    <property type="evidence" value="ECO:0007669"/>
    <property type="project" value="UniProtKB-KW"/>
</dbReference>
<evidence type="ECO:0000256" key="2">
    <source>
        <dbReference type="ARBA" id="ARBA00022695"/>
    </source>
</evidence>
<dbReference type="GO" id="GO:0004190">
    <property type="term" value="F:aspartic-type endopeptidase activity"/>
    <property type="evidence" value="ECO:0007669"/>
    <property type="project" value="UniProtKB-KW"/>
</dbReference>
<sequence>MTIETEKNAASRSTVENRGRDDLRQNPKKSGLDSDFTSMWEDFRVALNTFSGDLKREIHNLKDSFMGEITKIHEEFGEEVSTLHQVIEALQANMVLYNRSLASGGENTNHGPKIDVSKPSPFWRRRYGDIEQGTATIDTWVEFVVDFKKQFYWENAKNEAKSRLHKLKQSGTIREYVKEFTTLVLEIPELSDQDSLFYFLDGLQGWDKTELKRRGVQDLFTAIAHVEALIDFSTRRESFKPKDQKVNQEKGEEEKNAQPKIDPTRKPPTEKDKNLKISYKSGGCFIFVGPYRARDCSKKASLNGMSAHEKEDASGGGSMGSIRILNAIKAKTKVPKVVGKVLQYVEASINGVKVRALVDSGATHNFVADDEAKRLGINATKRSGTIKAVNSLDKAIHGVAKDVLAKIEEWDGMIDLSVVPMDDIKVVLGLEFLDKVRVFPMSFANSLCILDGGKTCMVSMERDAKSEAKTLSAMKFKKGFNKSEPCYLAVTRLDTGEILHQVGFEIEVLPSTDSGWRRGQDNVCHSVFQVLRDNELYVKLENFFFAQDEAKFLGHKIKDGGLMMDGAKIKANQDWEPPTKVTELRSFLGLMNYYRRFIMGYSAIASPLMGLLKKNKAWIWDEECQAAFESLKKAVMEEPVLRLPNVTMPFELHTDASNFAIRGILMQDGHPIAFESRKLNETKRKYTVQEKEMTTVIHCLRIWRHYLLGSRFVIKTNNISTSYFLTQNKLSPKQARWQDFLAEFDYQLEYKPGKANVGDLRREILKECHDLKWAGHPRITRTLALVEGSYYWPRMRDNVETFVRACLICQQNKIEQKNSGGLLEPLPTLKGPYESVSMDFITCLPKSEGGCFWTELFKIMGTNLNFSTSFHPQTDGQTKRVNVIYLRHYVIANQHDWAKLLDVAQFSYNMQRSEATGKSPFELVTGRQPLTPNALVASYERSSPAAYKTIKEWHEQADLDRALLDKAAKKMKKWADEKRRHVEFEVGDQVKVKLLPQQFKSLRKVHKGLIWSERLIVAVCGRDQEISRGWHDEDVASLGGGGCHVPPIFTRLPGIRASLEERVVFQDWSLCVTTSHLSYTFDQGCHCEAIVKVHGVLPSSRWEDGWMEVRVWKFNSSSAELRNDRIPMHLRLITYEGNIPGLIVCGLEIQPMGHILNGISDSLFDVYTNVESEKKLWDSLKSKYMVEDSSSKKFLDFKHTLKHGKDDLSLVQLGIHLRIEEFLRTQDCDKEKGKEVSGTSINMTEEGKNKHDKQNKGKKRSYENNSGSSSNKKPKLEYWKYGKTDHFKRDFCSGKKNITNAGGSGKESKDQSQDQGGEHFAPIHGKGSVALEFSSVKTVTLINVLYVPKLRKNLVSGPVLNKCGYKQVYESDKYILSKCGVFVGFGYYNNEHVHYKRMLEMSKDDLIPAINEKPEKCTTCCRAIVRLLDPKQKTLGEKGIDCIFVGYAEHSKAYRLQMDLQKEMKVDGIIEKFKARLVIQGFRKKEGIDYFDTYAPVARIITSRLLLTITLNRLERPIHWDPQVVSEPVENSKVLPPKTTEEVLAREGERKARTTFLMEIPEDHLAKFYKMTDAKEKREAIKSKFGGNDESKKMQKYLLKQQFKSFSPGVDTLNFDDLYNNLRVFESDVKGSTRSSSSTQNVVFVSSNNTSSTNEVNTAFGVSTSSGHNLQKEGSSSYTDGLMYSFFANQSSGPQLEHEDLKQVDDFNLEEMDLKWQKERCMNTGYKTKDNRKRPAKQDEHKAMVTIDGEGIDWTGHAADETEDYALMAFNSSYSGSDTKPITAENKANHTVGPKKTHNSACTQDSFNARNSKIKADNAQEYYVLPLWSSYTSTVKRTQANNRGEKLNKDTDSKTNKKSVDQEDQAFLEELKRLKRQEKEELLEPAVLPMCASTSVNAASTPLNTASLPTNQDDSQIPALEDIYDHSGDDIFTSASYDDEGAVADFTNFETTVNVSPIPTSRIHFIHPTTQILRDPTLAFQTRSKVNKSFGAHAFVYRNKKNERGVVVRNKARLVAQGHRQEEGIYYDEVFALVARIEAIRIFLSFASYIGFIVYQMDVKSSFLYGKIDEEVYVSQPPGFIDPKFPNKKEDGIFISQDKYVAEILKKFDFLSVKTVSTPIETKKPLVKDEEAADVDVLGHSKDFTSSSCEEDLSCKKQTIVATSTIEAEYVVAVSFCGQVLWIQNQMLDYDFNFMNTKIYIDNESTICIVKNPMFHSKTKHIKIRHHFIRDAYEKKLIQVLKIHTDANVADLLTKAFDVSRNFVLLVQKLILLGFVCAAQQCFRIVMLIKLGKKMQFGLVLGALNEKTEGNSEFYEIVDFLTSSTIHHALIVSPTIYTSNIGQVWNTASSQTLNNKKQILATIDSKAVVVTEASIRSSLLFNDADGTACLTNEAIFHKMGYEGELDKLTFQKALFSPQWNHDTAQDSRDSLEGTNGSEGDQVQSPHDSPLSSSHTSNRAEGSLKLKELFSICTNLSNRVLTLEIVKDAQAAKIISLKARIKKLEKRCNPSISHHRAWLKSVQSTLDDVDADHGIDIEEPMNQGRLSEETEELVSTARTKDSIVRPDVGTANLIVPTIISIFDDEDITMDQTLIKMKEEKAKEKGVAIKDIEDSSRPARSILTLKPLPTIDPKDKGKGVLEEPELAKKMTRSDLDAVQIAKDAEVARLVYEEELAELEREKEKRQREEEASKAAIAKMYDEVQAGIEVDALFIAKLQQEERKEQKRVIDDFKPMDSDDAVEKEKVLEEPDNTNIEIVPNEEGEVDYEVLDKRFLIINWESKFYHLDRYRVEYIYYRIVRSDGSSRWIKTFSEMVTRVHTLPLEDGTEIYMLAEKRYPLIKETLERMLALRLIAECESEAVFDLLRFIQKQIDKSGSRDGSEKDLAPCYCNEALAIPKQTATDSSMKDIGEADVILGIKIKVSTPMDPVEKLKPNTEKLVDQLEYSRAIGCLMYAMTSTRSGIAYVVGRLSRFTSNPSRQHWKAITRVFKYLRGTKDYGLSYVGYPSMLEGYSDTSWINHVEDSTSTSGWVFLLVGGAISWAFKKRTCITISTMESKFVALAAAGKEAEWLRNLIHEILIWPKPIAPISIRCDSDPTMARAYSQIYNGKSRHLGVRHSMVKELIRNGMISIEFVRTQHNLADHLTKGLAKDLVQDLKGPPI</sequence>
<dbReference type="PANTHER" id="PTHR37984">
    <property type="entry name" value="PROTEIN CBG26694"/>
    <property type="match status" value="1"/>
</dbReference>
<feature type="domain" description="Retrotransposon gag" evidence="13">
    <location>
        <begin position="136"/>
        <end position="204"/>
    </location>
</feature>
<reference evidence="19" key="1">
    <citation type="journal article" date="2019" name="Sci. Rep.">
        <title>Draft genome of Tanacetum cinerariifolium, the natural source of mosquito coil.</title>
        <authorList>
            <person name="Yamashiro T."/>
            <person name="Shiraishi A."/>
            <person name="Satake H."/>
            <person name="Nakayama K."/>
        </authorList>
    </citation>
    <scope>NUCLEOTIDE SEQUENCE</scope>
</reference>
<dbReference type="InterPro" id="IPR036397">
    <property type="entry name" value="RNaseH_sf"/>
</dbReference>
<gene>
    <name evidence="19" type="ORF">Tci_044991</name>
</gene>
<feature type="domain" description="Reverse transcriptase/retrotransposon-derived protein RNase H-like" evidence="15">
    <location>
        <begin position="620"/>
        <end position="714"/>
    </location>
</feature>
<evidence type="ECO:0000259" key="15">
    <source>
        <dbReference type="Pfam" id="PF17919"/>
    </source>
</evidence>
<keyword evidence="6" id="KW-0460">Magnesium</keyword>
<keyword evidence="4" id="KW-0645">Protease</keyword>
<dbReference type="InterPro" id="IPR012337">
    <property type="entry name" value="RNaseH-like_sf"/>
</dbReference>
<feature type="compositionally biased region" description="Polar residues" evidence="12">
    <location>
        <begin position="2432"/>
        <end position="2457"/>
    </location>
</feature>
<dbReference type="InterPro" id="IPR043502">
    <property type="entry name" value="DNA/RNA_pol_sf"/>
</dbReference>
<evidence type="ECO:0000256" key="10">
    <source>
        <dbReference type="ARBA" id="ARBA00023268"/>
    </source>
</evidence>
<feature type="region of interest" description="Disordered" evidence="12">
    <location>
        <begin position="239"/>
        <end position="275"/>
    </location>
</feature>
<dbReference type="Pfam" id="PF22936">
    <property type="entry name" value="Pol_BBD"/>
    <property type="match status" value="1"/>
</dbReference>
<dbReference type="InterPro" id="IPR021109">
    <property type="entry name" value="Peptidase_aspartic_dom_sf"/>
</dbReference>
<dbReference type="Pfam" id="PF13975">
    <property type="entry name" value="gag-asp_proteas"/>
    <property type="match status" value="1"/>
</dbReference>
<feature type="region of interest" description="Disordered" evidence="12">
    <location>
        <begin position="1"/>
        <end position="31"/>
    </location>
</feature>
<comment type="caution">
    <text evidence="19">The sequence shown here is derived from an EMBL/GenBank/DDBJ whole genome shotgun (WGS) entry which is preliminary data.</text>
</comment>
<dbReference type="Pfam" id="PF25597">
    <property type="entry name" value="SH3_retrovirus"/>
    <property type="match status" value="1"/>
</dbReference>
<evidence type="ECO:0000259" key="17">
    <source>
        <dbReference type="Pfam" id="PF22936"/>
    </source>
</evidence>
<evidence type="ECO:0000256" key="11">
    <source>
        <dbReference type="SAM" id="Coils"/>
    </source>
</evidence>
<evidence type="ECO:0000256" key="6">
    <source>
        <dbReference type="ARBA" id="ARBA00022842"/>
    </source>
</evidence>
<keyword evidence="1" id="KW-0808">Transferase</keyword>
<name>A0A6L2MG93_TANCI</name>
<feature type="coiled-coil region" evidence="11">
    <location>
        <begin position="2659"/>
        <end position="2696"/>
    </location>
</feature>
<keyword evidence="8" id="KW-0229">DNA integration</keyword>
<feature type="domain" description="Reverse transcriptase Ty1/copia-type" evidence="14">
    <location>
        <begin position="1993"/>
        <end position="2087"/>
    </location>
</feature>
<dbReference type="PANTHER" id="PTHR37984:SF5">
    <property type="entry name" value="PROTEIN NYNRIN-LIKE"/>
    <property type="match status" value="1"/>
</dbReference>
<dbReference type="GO" id="GO:0006508">
    <property type="term" value="P:proteolysis"/>
    <property type="evidence" value="ECO:0007669"/>
    <property type="project" value="InterPro"/>
</dbReference>
<dbReference type="GO" id="GO:0003964">
    <property type="term" value="F:RNA-directed DNA polymerase activity"/>
    <property type="evidence" value="ECO:0007669"/>
    <property type="project" value="UniProtKB-KW"/>
</dbReference>
<dbReference type="Gene3D" id="3.30.70.270">
    <property type="match status" value="1"/>
</dbReference>
<evidence type="ECO:0000256" key="1">
    <source>
        <dbReference type="ARBA" id="ARBA00022679"/>
    </source>
</evidence>
<feature type="region of interest" description="Disordered" evidence="12">
    <location>
        <begin position="1298"/>
        <end position="1323"/>
    </location>
</feature>
<keyword evidence="5" id="KW-0255">Endonuclease</keyword>
<dbReference type="FunFam" id="3.30.70.270:FF:000026">
    <property type="entry name" value="Transposon Ty3-G Gag-Pol polyprotein"/>
    <property type="match status" value="1"/>
</dbReference>
<dbReference type="InterPro" id="IPR043128">
    <property type="entry name" value="Rev_trsase/Diguanyl_cyclase"/>
</dbReference>
<evidence type="ECO:0000256" key="7">
    <source>
        <dbReference type="ARBA" id="ARBA00022884"/>
    </source>
</evidence>
<evidence type="ECO:0000256" key="3">
    <source>
        <dbReference type="ARBA" id="ARBA00022722"/>
    </source>
</evidence>
<dbReference type="InterPro" id="IPR005162">
    <property type="entry name" value="Retrotrans_gag_dom"/>
</dbReference>
<keyword evidence="9" id="KW-0695">RNA-directed DNA polymerase</keyword>
<protein>
    <submittedName>
        <fullName evidence="19">Zinc finger, CCHC-type</fullName>
    </submittedName>
</protein>
<dbReference type="Gene3D" id="3.30.420.10">
    <property type="entry name" value="Ribonuclease H-like superfamily/Ribonuclease H"/>
    <property type="match status" value="1"/>
</dbReference>
<dbReference type="SUPFAM" id="SSF53098">
    <property type="entry name" value="Ribonuclease H-like"/>
    <property type="match status" value="1"/>
</dbReference>
<accession>A0A6L2MG93</accession>
<keyword evidence="2" id="KW-0548">Nucleotidyltransferase</keyword>
<dbReference type="Gene3D" id="1.10.340.70">
    <property type="match status" value="1"/>
</dbReference>
<evidence type="ECO:0000256" key="9">
    <source>
        <dbReference type="ARBA" id="ARBA00022918"/>
    </source>
</evidence>
<keyword evidence="4" id="KW-0064">Aspartyl protease</keyword>
<feature type="region of interest" description="Disordered" evidence="12">
    <location>
        <begin position="2421"/>
        <end position="2457"/>
    </location>
</feature>
<dbReference type="PROSITE" id="PS00141">
    <property type="entry name" value="ASP_PROTEASE"/>
    <property type="match status" value="1"/>
</dbReference>
<feature type="compositionally biased region" description="Basic and acidic residues" evidence="12">
    <location>
        <begin position="1245"/>
        <end position="1255"/>
    </location>
</feature>
<dbReference type="SUPFAM" id="SSF56672">
    <property type="entry name" value="DNA/RNA polymerases"/>
    <property type="match status" value="1"/>
</dbReference>
<dbReference type="GO" id="GO:0015074">
    <property type="term" value="P:DNA integration"/>
    <property type="evidence" value="ECO:0007669"/>
    <property type="project" value="UniProtKB-KW"/>
</dbReference>
<evidence type="ECO:0000256" key="5">
    <source>
        <dbReference type="ARBA" id="ARBA00022759"/>
    </source>
</evidence>
<feature type="compositionally biased region" description="Basic and acidic residues" evidence="12">
    <location>
        <begin position="1843"/>
        <end position="1861"/>
    </location>
</feature>
<evidence type="ECO:0000256" key="12">
    <source>
        <dbReference type="SAM" id="MobiDB-lite"/>
    </source>
</evidence>
<keyword evidence="11" id="KW-0175">Coiled coil</keyword>
<feature type="compositionally biased region" description="Basic and acidic residues" evidence="12">
    <location>
        <begin position="1"/>
        <end position="25"/>
    </location>
</feature>
<feature type="domain" description="Retroviral polymerase SH3-like" evidence="18">
    <location>
        <begin position="1421"/>
        <end position="1456"/>
    </location>
</feature>
<evidence type="ECO:0000256" key="4">
    <source>
        <dbReference type="ARBA" id="ARBA00022750"/>
    </source>
</evidence>
<evidence type="ECO:0000259" key="14">
    <source>
        <dbReference type="Pfam" id="PF07727"/>
    </source>
</evidence>
<feature type="region of interest" description="Disordered" evidence="12">
    <location>
        <begin position="1838"/>
        <end position="1863"/>
    </location>
</feature>
<dbReference type="InterPro" id="IPR050951">
    <property type="entry name" value="Retrovirus_Pol_polyprotein"/>
</dbReference>
<evidence type="ECO:0000259" key="16">
    <source>
        <dbReference type="Pfam" id="PF17921"/>
    </source>
</evidence>
<dbReference type="InterPro" id="IPR054722">
    <property type="entry name" value="PolX-like_BBD"/>
</dbReference>
<feature type="region of interest" description="Disordered" evidence="12">
    <location>
        <begin position="1233"/>
        <end position="1275"/>
    </location>
</feature>
<dbReference type="InterPro" id="IPR041577">
    <property type="entry name" value="RT_RNaseH_2"/>
</dbReference>
<feature type="domain" description="Retrovirus-related Pol polyprotein from transposon TNT 1-94-like beta-barrel" evidence="17">
    <location>
        <begin position="1313"/>
        <end position="1365"/>
    </location>
</feature>
<dbReference type="EMBL" id="BKCJ010006607">
    <property type="protein sequence ID" value="GEU73013.1"/>
    <property type="molecule type" value="Genomic_DNA"/>
</dbReference>
<feature type="domain" description="Integrase zinc-binding" evidence="16">
    <location>
        <begin position="759"/>
        <end position="813"/>
    </location>
</feature>
<organism evidence="19">
    <name type="scientific">Tanacetum cinerariifolium</name>
    <name type="common">Dalmatian daisy</name>
    <name type="synonym">Chrysanthemum cinerariifolium</name>
    <dbReference type="NCBI Taxonomy" id="118510"/>
    <lineage>
        <taxon>Eukaryota</taxon>
        <taxon>Viridiplantae</taxon>
        <taxon>Streptophyta</taxon>
        <taxon>Embryophyta</taxon>
        <taxon>Tracheophyta</taxon>
        <taxon>Spermatophyta</taxon>
        <taxon>Magnoliopsida</taxon>
        <taxon>eudicotyledons</taxon>
        <taxon>Gunneridae</taxon>
        <taxon>Pentapetalae</taxon>
        <taxon>asterids</taxon>
        <taxon>campanulids</taxon>
        <taxon>Asterales</taxon>
        <taxon>Asteraceae</taxon>
        <taxon>Asteroideae</taxon>
        <taxon>Anthemideae</taxon>
        <taxon>Anthemidinae</taxon>
        <taxon>Tanacetum</taxon>
    </lineage>
</organism>
<dbReference type="Gene3D" id="2.40.70.10">
    <property type="entry name" value="Acid Proteases"/>
    <property type="match status" value="1"/>
</dbReference>
<dbReference type="Pfam" id="PF03732">
    <property type="entry name" value="Retrotrans_gag"/>
    <property type="match status" value="1"/>
</dbReference>
<dbReference type="GO" id="GO:0003723">
    <property type="term" value="F:RNA binding"/>
    <property type="evidence" value="ECO:0007669"/>
    <property type="project" value="UniProtKB-KW"/>
</dbReference>
<dbReference type="CDD" id="cd09272">
    <property type="entry name" value="RNase_HI_RT_Ty1"/>
    <property type="match status" value="2"/>
</dbReference>
<proteinExistence type="predicted"/>
<evidence type="ECO:0000256" key="8">
    <source>
        <dbReference type="ARBA" id="ARBA00022908"/>
    </source>
</evidence>
<keyword evidence="5" id="KW-0378">Hydrolase</keyword>
<keyword evidence="10" id="KW-0511">Multifunctional enzyme</keyword>
<dbReference type="Pfam" id="PF17919">
    <property type="entry name" value="RT_RNaseH_2"/>
    <property type="match status" value="1"/>
</dbReference>
<feature type="region of interest" description="Disordered" evidence="12">
    <location>
        <begin position="1781"/>
        <end position="1803"/>
    </location>
</feature>
<dbReference type="SUPFAM" id="SSF50630">
    <property type="entry name" value="Acid proteases"/>
    <property type="match status" value="1"/>
</dbReference>
<dbReference type="CDD" id="cd00303">
    <property type="entry name" value="retropepsin_like"/>
    <property type="match status" value="1"/>
</dbReference>
<evidence type="ECO:0000313" key="19">
    <source>
        <dbReference type="EMBL" id="GEU73013.1"/>
    </source>
</evidence>
<dbReference type="InterPro" id="IPR041588">
    <property type="entry name" value="Integrase_H2C2"/>
</dbReference>
<dbReference type="InterPro" id="IPR057670">
    <property type="entry name" value="SH3_retrovirus"/>
</dbReference>